<keyword evidence="2" id="KW-0520">NAD</keyword>
<evidence type="ECO:0000256" key="1">
    <source>
        <dbReference type="ARBA" id="ARBA00023002"/>
    </source>
</evidence>
<dbReference type="Pfam" id="PF03446">
    <property type="entry name" value="NAD_binding_2"/>
    <property type="match status" value="1"/>
</dbReference>
<dbReference type="InterPro" id="IPR008927">
    <property type="entry name" value="6-PGluconate_DH-like_C_sf"/>
</dbReference>
<keyword evidence="1" id="KW-0560">Oxidoreductase</keyword>
<proteinExistence type="predicted"/>
<dbReference type="InterPro" id="IPR036291">
    <property type="entry name" value="NAD(P)-bd_dom_sf"/>
</dbReference>
<keyword evidence="6" id="KW-1185">Reference proteome</keyword>
<dbReference type="InterPro" id="IPR006115">
    <property type="entry name" value="6PGDH_NADP-bd"/>
</dbReference>
<gene>
    <name evidence="5" type="ORF">GCM10017764_12670</name>
</gene>
<evidence type="ECO:0000313" key="6">
    <source>
        <dbReference type="Proteomes" id="UP000620550"/>
    </source>
</evidence>
<dbReference type="Gene3D" id="3.40.50.720">
    <property type="entry name" value="NAD(P)-binding Rossmann-like Domain"/>
    <property type="match status" value="1"/>
</dbReference>
<feature type="domain" description="6-phosphogluconate dehydrogenase NADP-binding" evidence="3">
    <location>
        <begin position="5"/>
        <end position="160"/>
    </location>
</feature>
<dbReference type="InterPro" id="IPR013328">
    <property type="entry name" value="6PGD_dom2"/>
</dbReference>
<dbReference type="RefSeq" id="WP_189625799.1">
    <property type="nucleotide sequence ID" value="NZ_BNAF01000004.1"/>
</dbReference>
<dbReference type="PROSITE" id="PS00895">
    <property type="entry name" value="3_HYDROXYISOBUT_DH"/>
    <property type="match status" value="1"/>
</dbReference>
<dbReference type="SUPFAM" id="SSF48179">
    <property type="entry name" value="6-phosphogluconate dehydrogenase C-terminal domain-like"/>
    <property type="match status" value="1"/>
</dbReference>
<dbReference type="InterPro" id="IPR015815">
    <property type="entry name" value="HIBADH-related"/>
</dbReference>
<dbReference type="Proteomes" id="UP000620550">
    <property type="component" value="Unassembled WGS sequence"/>
</dbReference>
<evidence type="ECO:0000259" key="3">
    <source>
        <dbReference type="Pfam" id="PF03446"/>
    </source>
</evidence>
<feature type="domain" description="3-hydroxyisobutyrate dehydrogenase-like NAD-binding" evidence="4">
    <location>
        <begin position="163"/>
        <end position="277"/>
    </location>
</feature>
<dbReference type="PANTHER" id="PTHR43580:SF2">
    <property type="entry name" value="CYTOKINE-LIKE NUCLEAR FACTOR N-PAC"/>
    <property type="match status" value="1"/>
</dbReference>
<dbReference type="PIRSF" id="PIRSF000103">
    <property type="entry name" value="HIBADH"/>
    <property type="match status" value="1"/>
</dbReference>
<protein>
    <submittedName>
        <fullName evidence="5">3-hydroxyisobutyrate dehydrogenase</fullName>
    </submittedName>
</protein>
<dbReference type="Gene3D" id="1.10.1040.10">
    <property type="entry name" value="N-(1-d-carboxylethyl)-l-norvaline Dehydrogenase, domain 2"/>
    <property type="match status" value="1"/>
</dbReference>
<dbReference type="EMBL" id="BNAF01000004">
    <property type="protein sequence ID" value="GHE31084.1"/>
    <property type="molecule type" value="Genomic_DNA"/>
</dbReference>
<dbReference type="PANTHER" id="PTHR43580">
    <property type="entry name" value="OXIDOREDUCTASE GLYR1-RELATED"/>
    <property type="match status" value="1"/>
</dbReference>
<comment type="caution">
    <text evidence="5">The sequence shown here is derived from an EMBL/GenBank/DDBJ whole genome shotgun (WGS) entry which is preliminary data.</text>
</comment>
<organism evidence="5 6">
    <name type="scientific">Sphingobacterium griseoflavum</name>
    <dbReference type="NCBI Taxonomy" id="1474952"/>
    <lineage>
        <taxon>Bacteria</taxon>
        <taxon>Pseudomonadati</taxon>
        <taxon>Bacteroidota</taxon>
        <taxon>Sphingobacteriia</taxon>
        <taxon>Sphingobacteriales</taxon>
        <taxon>Sphingobacteriaceae</taxon>
        <taxon>Sphingobacterium</taxon>
    </lineage>
</organism>
<dbReference type="Pfam" id="PF14833">
    <property type="entry name" value="NAD_binding_11"/>
    <property type="match status" value="1"/>
</dbReference>
<sequence>MNNDRIGFIGLGNMGHPMAKSLEKAGCTLTVYNRTAARMDGFEASTRVVDNITELLLHSDIIFTMLTDDVAAKSVYEQILIHDIAGKLFVDCSTISQDCSIHIAQALTVKKSSLLDAPVAGSTEPARDGTLLFMVGGDQKDLDRVAPYLSIMGKDTKYLGKNGQGLAAKTAVNYFLSILYQGLAEMTLFADSLGLAREAMLDIVNASASGSGATKVKTPLLIAEDFSPAFALDLMLKDAELAADLGARYPAGTAVLNTLKDASANGHGKEDVIAVIEELKKKS</sequence>
<dbReference type="InterPro" id="IPR051265">
    <property type="entry name" value="HIBADH-related_NP60_sf"/>
</dbReference>
<dbReference type="SUPFAM" id="SSF51735">
    <property type="entry name" value="NAD(P)-binding Rossmann-fold domains"/>
    <property type="match status" value="1"/>
</dbReference>
<evidence type="ECO:0000313" key="5">
    <source>
        <dbReference type="EMBL" id="GHE31084.1"/>
    </source>
</evidence>
<dbReference type="InterPro" id="IPR002204">
    <property type="entry name" value="3-OH-isobutyrate_DH-rel_CS"/>
</dbReference>
<reference evidence="6" key="1">
    <citation type="journal article" date="2019" name="Int. J. Syst. Evol. Microbiol.">
        <title>The Global Catalogue of Microorganisms (GCM) 10K type strain sequencing project: providing services to taxonomists for standard genome sequencing and annotation.</title>
        <authorList>
            <consortium name="The Broad Institute Genomics Platform"/>
            <consortium name="The Broad Institute Genome Sequencing Center for Infectious Disease"/>
            <person name="Wu L."/>
            <person name="Ma J."/>
        </authorList>
    </citation>
    <scope>NUCLEOTIDE SEQUENCE [LARGE SCALE GENOMIC DNA]</scope>
    <source>
        <strain evidence="6">CGMCC 1.12966</strain>
    </source>
</reference>
<accession>A0ABQ3HVP3</accession>
<name>A0ABQ3HVP3_9SPHI</name>
<evidence type="ECO:0000259" key="4">
    <source>
        <dbReference type="Pfam" id="PF14833"/>
    </source>
</evidence>
<evidence type="ECO:0000256" key="2">
    <source>
        <dbReference type="ARBA" id="ARBA00023027"/>
    </source>
</evidence>
<dbReference type="InterPro" id="IPR029154">
    <property type="entry name" value="HIBADH-like_NADP-bd"/>
</dbReference>